<evidence type="ECO:0000313" key="9">
    <source>
        <dbReference type="EMBL" id="OUR96451.1"/>
    </source>
</evidence>
<evidence type="ECO:0000259" key="8">
    <source>
        <dbReference type="Pfam" id="PF09335"/>
    </source>
</evidence>
<feature type="transmembrane region" description="Helical" evidence="7">
    <location>
        <begin position="140"/>
        <end position="160"/>
    </location>
</feature>
<keyword evidence="3 7" id="KW-1003">Cell membrane</keyword>
<comment type="subcellular location">
    <subcellularLocation>
        <location evidence="1 7">Cell membrane</location>
        <topology evidence="1 7">Multi-pass membrane protein</topology>
    </subcellularLocation>
</comment>
<keyword evidence="6 7" id="KW-0472">Membrane</keyword>
<dbReference type="Proteomes" id="UP000196531">
    <property type="component" value="Unassembled WGS sequence"/>
</dbReference>
<dbReference type="InterPro" id="IPR032818">
    <property type="entry name" value="DedA-like"/>
</dbReference>
<keyword evidence="4 7" id="KW-0812">Transmembrane</keyword>
<dbReference type="EMBL" id="MAAO01000006">
    <property type="protein sequence ID" value="OUR96451.1"/>
    <property type="molecule type" value="Genomic_DNA"/>
</dbReference>
<feature type="domain" description="VTT" evidence="8">
    <location>
        <begin position="36"/>
        <end position="156"/>
    </location>
</feature>
<proteinExistence type="inferred from homology"/>
<comment type="caution">
    <text evidence="9">The sequence shown here is derived from an EMBL/GenBank/DDBJ whole genome shotgun (WGS) entry which is preliminary data.</text>
</comment>
<protein>
    <submittedName>
        <fullName evidence="9">Alkaline phosphatase</fullName>
    </submittedName>
</protein>
<dbReference type="AlphaFoldDB" id="A0A1Y5FAD0"/>
<dbReference type="GO" id="GO:0005886">
    <property type="term" value="C:plasma membrane"/>
    <property type="evidence" value="ECO:0007669"/>
    <property type="project" value="UniProtKB-SubCell"/>
</dbReference>
<dbReference type="PANTHER" id="PTHR30353">
    <property type="entry name" value="INNER MEMBRANE PROTEIN DEDA-RELATED"/>
    <property type="match status" value="1"/>
</dbReference>
<evidence type="ECO:0000256" key="7">
    <source>
        <dbReference type="RuleBase" id="RU367016"/>
    </source>
</evidence>
<keyword evidence="5 7" id="KW-1133">Transmembrane helix</keyword>
<evidence type="ECO:0000256" key="3">
    <source>
        <dbReference type="ARBA" id="ARBA00022475"/>
    </source>
</evidence>
<accession>A0A1Y5FAD0</accession>
<evidence type="ECO:0000256" key="6">
    <source>
        <dbReference type="ARBA" id="ARBA00023136"/>
    </source>
</evidence>
<evidence type="ECO:0000313" key="10">
    <source>
        <dbReference type="Proteomes" id="UP000196531"/>
    </source>
</evidence>
<reference evidence="10" key="1">
    <citation type="journal article" date="2017" name="Proc. Natl. Acad. Sci. U.S.A.">
        <title>Simulation of Deepwater Horizon oil plume reveals substrate specialization within a complex community of hydrocarbon-degraders.</title>
        <authorList>
            <person name="Hu P."/>
            <person name="Dubinsky E.A."/>
            <person name="Probst A.J."/>
            <person name="Wang J."/>
            <person name="Sieber C.M.K."/>
            <person name="Tom L.M."/>
            <person name="Gardinali P."/>
            <person name="Banfield J.F."/>
            <person name="Atlas R.M."/>
            <person name="Andersen G.L."/>
        </authorList>
    </citation>
    <scope>NUCLEOTIDE SEQUENCE [LARGE SCALE GENOMIC DNA]</scope>
</reference>
<evidence type="ECO:0000256" key="1">
    <source>
        <dbReference type="ARBA" id="ARBA00004651"/>
    </source>
</evidence>
<evidence type="ECO:0000256" key="5">
    <source>
        <dbReference type="ARBA" id="ARBA00022989"/>
    </source>
</evidence>
<feature type="transmembrane region" description="Helical" evidence="7">
    <location>
        <begin position="12"/>
        <end position="31"/>
    </location>
</feature>
<dbReference type="Pfam" id="PF09335">
    <property type="entry name" value="VTT_dom"/>
    <property type="match status" value="1"/>
</dbReference>
<sequence length="200" mass="22321">MESMIEYIQANVAMAPYLIFGLLFLAGFNIPVSEDVMLFISAILAAKNPEYMPQLFIGVFLGAYISDLICYAVMGRYLGSKIFKMKLFASMASPEKIDKVHSFYEKYGIITLLVGRFIPFGVRNALFLTAGLGKMNAWKFALSDLLACTISCVTFFWLYYTYGNTVIEYVKKGNIIIFSIAAILAIGIIIKKKTSKPSKS</sequence>
<feature type="transmembrane region" description="Helical" evidence="7">
    <location>
        <begin position="51"/>
        <end position="74"/>
    </location>
</feature>
<evidence type="ECO:0000256" key="4">
    <source>
        <dbReference type="ARBA" id="ARBA00022692"/>
    </source>
</evidence>
<feature type="transmembrane region" description="Helical" evidence="7">
    <location>
        <begin position="172"/>
        <end position="190"/>
    </location>
</feature>
<gene>
    <name evidence="9" type="ORF">A9Q84_08850</name>
</gene>
<name>A0A1Y5FAD0_9BACT</name>
<evidence type="ECO:0000256" key="2">
    <source>
        <dbReference type="ARBA" id="ARBA00010792"/>
    </source>
</evidence>
<comment type="similarity">
    <text evidence="2 7">Belongs to the DedA family.</text>
</comment>
<dbReference type="InterPro" id="IPR032816">
    <property type="entry name" value="VTT_dom"/>
</dbReference>
<organism evidence="9 10">
    <name type="scientific">Halobacteriovorax marinus</name>
    <dbReference type="NCBI Taxonomy" id="97084"/>
    <lineage>
        <taxon>Bacteria</taxon>
        <taxon>Pseudomonadati</taxon>
        <taxon>Bdellovibrionota</taxon>
        <taxon>Bacteriovoracia</taxon>
        <taxon>Bacteriovoracales</taxon>
        <taxon>Halobacteriovoraceae</taxon>
        <taxon>Halobacteriovorax</taxon>
    </lineage>
</organism>
<dbReference type="PANTHER" id="PTHR30353:SF15">
    <property type="entry name" value="INNER MEMBRANE PROTEIN YABI"/>
    <property type="match status" value="1"/>
</dbReference>